<dbReference type="Pfam" id="PF16177">
    <property type="entry name" value="ACAS_N"/>
    <property type="match status" value="1"/>
</dbReference>
<protein>
    <submittedName>
        <fullName evidence="5">Uncharacterized protein</fullName>
    </submittedName>
</protein>
<dbReference type="InterPro" id="IPR025110">
    <property type="entry name" value="AMP-bd_C"/>
</dbReference>
<dbReference type="Gene3D" id="3.40.50.12780">
    <property type="entry name" value="N-terminal domain of ligase-like"/>
    <property type="match status" value="1"/>
</dbReference>
<dbReference type="SUPFAM" id="SSF56801">
    <property type="entry name" value="Acetyl-CoA synthetase-like"/>
    <property type="match status" value="1"/>
</dbReference>
<feature type="domain" description="AMP-binding enzyme C-terminal" evidence="3">
    <location>
        <begin position="564"/>
        <end position="642"/>
    </location>
</feature>
<dbReference type="EMBL" id="AJWJ01000131">
    <property type="protein sequence ID" value="KAF2074754.1"/>
    <property type="molecule type" value="Genomic_DNA"/>
</dbReference>
<feature type="domain" description="AMP-dependent synthetase/ligase" evidence="2">
    <location>
        <begin position="125"/>
        <end position="498"/>
    </location>
</feature>
<dbReference type="InterPro" id="IPR042099">
    <property type="entry name" value="ANL_N_sf"/>
</dbReference>
<organism evidence="5 6">
    <name type="scientific">Polysphondylium violaceum</name>
    <dbReference type="NCBI Taxonomy" id="133409"/>
    <lineage>
        <taxon>Eukaryota</taxon>
        <taxon>Amoebozoa</taxon>
        <taxon>Evosea</taxon>
        <taxon>Eumycetozoa</taxon>
        <taxon>Dictyostelia</taxon>
        <taxon>Dictyosteliales</taxon>
        <taxon>Dictyosteliaceae</taxon>
        <taxon>Polysphondylium</taxon>
    </lineage>
</organism>
<dbReference type="FunFam" id="3.30.300.30:FF:000017">
    <property type="entry name" value="Acyl-CoA synthetase short-chain family member 3"/>
    <property type="match status" value="1"/>
</dbReference>
<evidence type="ECO:0000259" key="2">
    <source>
        <dbReference type="Pfam" id="PF00501"/>
    </source>
</evidence>
<dbReference type="PANTHER" id="PTHR43347">
    <property type="entry name" value="ACYL-COA SYNTHETASE"/>
    <property type="match status" value="1"/>
</dbReference>
<dbReference type="PROSITE" id="PS00455">
    <property type="entry name" value="AMP_BINDING"/>
    <property type="match status" value="1"/>
</dbReference>
<proteinExistence type="inferred from homology"/>
<dbReference type="InterPro" id="IPR000873">
    <property type="entry name" value="AMP-dep_synth/lig_dom"/>
</dbReference>
<sequence>MFLVSSKTYKLINRTLSSPSTSSLRSLSPFSTAYNSHIRSFGSSANNKLSEPFNYEHDTKYAAEQPISFWDEVATKYVQWNKRYDQVMGGNESNPEWYKGGMLNMCNLALDVNVKNPVTKNQLALIQETPARGIVHKLTYEELWDQVCLFARALQNLGVQKGDRVVIYMPMINHSVIAMLACARLGATHSVVFGGFASPQLATRIDHCKPKVVVSANFGVEGHKFNHYTTLLEKALQLCSHKPDHVVVYNRTDCIPDTPSPPIPNALDWNMLIKGLQPLRDYTLVETSHPLYILYTSGTTGNPKGIVRDTGGYAVALNYAMRNCFGLKQGDVFFGSSDVGWVVGHTVSVYGPLMAGMTSIIFEGKPVIPDAGVYFKLIEKYRAKGLFSAPTAIRAIHRDDPDGKLAAKYDLSSLIATWLGGERLDAATFNYLTNATKRPVLDSYWSSESGWPMITNPSGQIPIKISCTGKPVPGYQYHVLNPKSEHLGEGQIGELCVKLPVPPGFVNTLYLNHEGYKQAYLNAYPGYMRTADSGYYDKDGYFYVMSRVDDIINVSGHRLSTGAIEEVITAHPKVVECAVIGIHDEIKGEVPFGLVVLKPQFKDDHEQVERDLIKSVREVIGPVATFKKVISVARLPKTRSGKILRNILRKMYNKEEYSVPPTIEDMDVLKEVQQEYDEYQKTLSEHEKQKHHH</sequence>
<evidence type="ECO:0000259" key="3">
    <source>
        <dbReference type="Pfam" id="PF13193"/>
    </source>
</evidence>
<evidence type="ECO:0000259" key="4">
    <source>
        <dbReference type="Pfam" id="PF16177"/>
    </source>
</evidence>
<dbReference type="OrthoDB" id="1706066at2759"/>
<evidence type="ECO:0000256" key="1">
    <source>
        <dbReference type="ARBA" id="ARBA00006432"/>
    </source>
</evidence>
<dbReference type="GO" id="GO:0050218">
    <property type="term" value="F:propionate-CoA ligase activity"/>
    <property type="evidence" value="ECO:0007669"/>
    <property type="project" value="TreeGrafter"/>
</dbReference>
<dbReference type="Pfam" id="PF00501">
    <property type="entry name" value="AMP-binding"/>
    <property type="match status" value="1"/>
</dbReference>
<comment type="similarity">
    <text evidence="1">Belongs to the ATP-dependent AMP-binding enzyme family.</text>
</comment>
<evidence type="ECO:0000313" key="5">
    <source>
        <dbReference type="EMBL" id="KAF2074754.1"/>
    </source>
</evidence>
<dbReference type="AlphaFoldDB" id="A0A8J4PYZ1"/>
<dbReference type="InterPro" id="IPR032387">
    <property type="entry name" value="ACAS_N"/>
</dbReference>
<accession>A0A8J4PYZ1</accession>
<dbReference type="Gene3D" id="3.30.300.30">
    <property type="match status" value="1"/>
</dbReference>
<dbReference type="Pfam" id="PF13193">
    <property type="entry name" value="AMP-binding_C"/>
    <property type="match status" value="1"/>
</dbReference>
<keyword evidence="6" id="KW-1185">Reference proteome</keyword>
<name>A0A8J4PYZ1_9MYCE</name>
<dbReference type="PANTHER" id="PTHR43347:SF3">
    <property type="entry name" value="ACYL-COA SYNTHETASE SHORT-CHAIN FAMILY MEMBER 3, MITOCHONDRIAL"/>
    <property type="match status" value="1"/>
</dbReference>
<feature type="domain" description="Acetyl-coenzyme A synthetase N-terminal" evidence="4">
    <location>
        <begin position="55"/>
        <end position="107"/>
    </location>
</feature>
<dbReference type="InterPro" id="IPR045851">
    <property type="entry name" value="AMP-bd_C_sf"/>
</dbReference>
<gene>
    <name evidence="5" type="ORF">CYY_003942</name>
</gene>
<dbReference type="InterPro" id="IPR020845">
    <property type="entry name" value="AMP-binding_CS"/>
</dbReference>
<dbReference type="Proteomes" id="UP000695562">
    <property type="component" value="Unassembled WGS sequence"/>
</dbReference>
<evidence type="ECO:0000313" key="6">
    <source>
        <dbReference type="Proteomes" id="UP000695562"/>
    </source>
</evidence>
<comment type="caution">
    <text evidence="5">The sequence shown here is derived from an EMBL/GenBank/DDBJ whole genome shotgun (WGS) entry which is preliminary data.</text>
</comment>
<reference evidence="5" key="1">
    <citation type="submission" date="2020-01" db="EMBL/GenBank/DDBJ databases">
        <title>Development of genomics and gene disruption for Polysphondylium violaceum indicates a role for the polyketide synthase stlB in stalk morphogenesis.</title>
        <authorList>
            <person name="Narita B."/>
            <person name="Kawabe Y."/>
            <person name="Kin K."/>
            <person name="Saito T."/>
            <person name="Gibbs R."/>
            <person name="Kuspa A."/>
            <person name="Muzny D."/>
            <person name="Queller D."/>
            <person name="Richards S."/>
            <person name="Strassman J."/>
            <person name="Sucgang R."/>
            <person name="Worley K."/>
            <person name="Schaap P."/>
        </authorList>
    </citation>
    <scope>NUCLEOTIDE SEQUENCE</scope>
    <source>
        <strain evidence="5">QSvi11</strain>
    </source>
</reference>